<evidence type="ECO:0000259" key="4">
    <source>
        <dbReference type="Pfam" id="PF05378"/>
    </source>
</evidence>
<dbReference type="Pfam" id="PF19278">
    <property type="entry name" value="Hydant_A_C"/>
    <property type="match status" value="1"/>
</dbReference>
<dbReference type="InterPro" id="IPR049517">
    <property type="entry name" value="ACX-like_C"/>
</dbReference>
<dbReference type="GO" id="GO:0005829">
    <property type="term" value="C:cytosol"/>
    <property type="evidence" value="ECO:0007669"/>
    <property type="project" value="TreeGrafter"/>
</dbReference>
<name>A0A562UMA9_9SPHN</name>
<dbReference type="Pfam" id="PF05378">
    <property type="entry name" value="Hydant_A_N"/>
    <property type="match status" value="1"/>
</dbReference>
<dbReference type="Proteomes" id="UP000320547">
    <property type="component" value="Unassembled WGS sequence"/>
</dbReference>
<feature type="domain" description="Hydantoinase A/oxoprolinase" evidence="2">
    <location>
        <begin position="212"/>
        <end position="497"/>
    </location>
</feature>
<dbReference type="Pfam" id="PF02538">
    <property type="entry name" value="Hydantoinase_B"/>
    <property type="match status" value="1"/>
</dbReference>
<accession>A0A562UMA9</accession>
<dbReference type="InterPro" id="IPR002821">
    <property type="entry name" value="Hydantoinase_A"/>
</dbReference>
<dbReference type="GO" id="GO:0006749">
    <property type="term" value="P:glutathione metabolic process"/>
    <property type="evidence" value="ECO:0007669"/>
    <property type="project" value="TreeGrafter"/>
</dbReference>
<dbReference type="InterPro" id="IPR008040">
    <property type="entry name" value="Hydant_A_N"/>
</dbReference>
<evidence type="ECO:0000259" key="3">
    <source>
        <dbReference type="Pfam" id="PF02538"/>
    </source>
</evidence>
<evidence type="ECO:0000259" key="2">
    <source>
        <dbReference type="Pfam" id="PF01968"/>
    </source>
</evidence>
<dbReference type="PANTHER" id="PTHR11365">
    <property type="entry name" value="5-OXOPROLINASE RELATED"/>
    <property type="match status" value="1"/>
</dbReference>
<feature type="domain" description="Hydantoinase/oxoprolinase N-terminal" evidence="4">
    <location>
        <begin position="14"/>
        <end position="192"/>
    </location>
</feature>
<gene>
    <name evidence="6" type="ORF">JN10_2274</name>
</gene>
<dbReference type="AlphaFoldDB" id="A0A562UMA9"/>
<dbReference type="EMBL" id="VLLK01000002">
    <property type="protein sequence ID" value="TWJ06738.1"/>
    <property type="molecule type" value="Genomic_DNA"/>
</dbReference>
<organism evidence="6 7">
    <name type="scientific">Altererythrobacter ishigakiensis</name>
    <dbReference type="NCBI Taxonomy" id="476157"/>
    <lineage>
        <taxon>Bacteria</taxon>
        <taxon>Pseudomonadati</taxon>
        <taxon>Pseudomonadota</taxon>
        <taxon>Alphaproteobacteria</taxon>
        <taxon>Sphingomonadales</taxon>
        <taxon>Erythrobacteraceae</taxon>
        <taxon>Altererythrobacter</taxon>
    </lineage>
</organism>
<protein>
    <submittedName>
        <fullName evidence="6">5-oxoprolinase (ATP-hydrolysing)</fullName>
    </submittedName>
</protein>
<dbReference type="InterPro" id="IPR003692">
    <property type="entry name" value="Hydantoinase_B"/>
</dbReference>
<dbReference type="Pfam" id="PF01968">
    <property type="entry name" value="Hydantoinase_A"/>
    <property type="match status" value="1"/>
</dbReference>
<dbReference type="GO" id="GO:0017168">
    <property type="term" value="F:5-oxoprolinase (ATP-hydrolyzing) activity"/>
    <property type="evidence" value="ECO:0007669"/>
    <property type="project" value="TreeGrafter"/>
</dbReference>
<evidence type="ECO:0000313" key="7">
    <source>
        <dbReference type="Proteomes" id="UP000320547"/>
    </source>
</evidence>
<sequence>MTEEPSSSDGQWQFWIDRGGTFTDVIARAPGGTLQTRKLLSENKESYADAALHGIREFLGVDEGDEIPLAQIEAIKMGTTVATNALLERKGERTLLAITRGLGDVIEIGYQARSETFALDIVKPVPVYSASLEIDERILADGTVEMPLDEAQAYAALRAAYEDGYRAVAIVLMHGYKYVQHEQALARIAHDIGFTQVSASHQVSPLTKIVSRGETTIVDAYLTPILRRYVDRVAAAFCDEPAPGQLSFMQSSGGLTDAAQFRGRDAILSGPAGGIVGCVETARLAGFDKVIGFDMGGTSTDVSHYAGEFEKVYETEVAGVRMRVPMLHIHTVAAGGGSILSYEDGRMQVGPESAGADPGPRCYRRGGPLAVTDINACLGKLQPDLFPAIFGPNQDQPLDTQSSRAGFAEIAEKIGDGRSAEDVAEGFLEIAVEHMAQAIKKISISRGYDVSDYVLNCFGGAGGQHACLVAERLGIRTILIHPMAGVLSALGMGLAKTNCETQRVIDTALIGDTIKALRATITELEAANIASLGLQGVAANSVSHTVSALLRYRGTETAISVPVSEPGQMAREFEAAHNRQFGFVAPDKELLLDTLVVVSECGGDAYAEQQAREPSSELLIPVSQRKIFTGGVWHAASVYHTSQLNFGHELAGPAIISSDTDTIIVERGWRAAVNAFGHLILEHVDTNRGSSIDSTQCGPVMLEIFNSQFMSIAEQMGIVLRNTSQSVNVKERLDFSCATFDRSGNLVANAPHVPVHLGSMDASVKVIIESGVQINPGDAFVSNNPYNGGSHLPDITVISPVFDEADDEIMFFVASRAHHEDIGGVSPGSMSPFATTIHEEGVLLDNLKLVERGEFKTERIERTLTECELPARNPSQNIADLMAQVAANAAGGAELRKLVGSFGREIVHAYMGHIQDAAEDAVRRVVRELDDGEFRLELDSGAVIEVKISTDREAGDAFIDFTGTSAQMPNAFNAPPAITRAAVLYVFRCLVDSEIPLNAGCMKPLKVMVPEGSLLNPDFPAAVVAGNVETSQAITDALFGALSRLGSSQGTMNNLTFGNARYQYYETICSGAPAGPGFDGVAAVHTHMTNTRMTDPEILEHRYPVTLEEFRIDRGSGGKGKWNAGDGITRRIRFREAMHCSILSEHRKIAPVGVQGGEEGRLGRNWIERGDGGVEDLGRCAQAEVRAGDCIVIQSPTGGGFGDPRDRGHEVSE</sequence>
<dbReference type="InterPro" id="IPR045079">
    <property type="entry name" value="Oxoprolinase-like"/>
</dbReference>
<comment type="similarity">
    <text evidence="1">Belongs to the oxoprolinase family.</text>
</comment>
<feature type="domain" description="Hydantoinase B/oxoprolinase" evidence="3">
    <location>
        <begin position="699"/>
        <end position="1204"/>
    </location>
</feature>
<proteinExistence type="inferred from homology"/>
<keyword evidence="7" id="KW-1185">Reference proteome</keyword>
<feature type="domain" description="Acetophenone carboxylase-like C-terminal" evidence="5">
    <location>
        <begin position="611"/>
        <end position="679"/>
    </location>
</feature>
<evidence type="ECO:0000256" key="1">
    <source>
        <dbReference type="ARBA" id="ARBA00010403"/>
    </source>
</evidence>
<dbReference type="PANTHER" id="PTHR11365:SF23">
    <property type="entry name" value="HYPOTHETICAL 5-OXOPROLINASE (EUROFUNG)-RELATED"/>
    <property type="match status" value="1"/>
</dbReference>
<reference evidence="6 7" key="1">
    <citation type="submission" date="2019-07" db="EMBL/GenBank/DDBJ databases">
        <title>Genomic Encyclopedia of Archaeal and Bacterial Type Strains, Phase II (KMG-II): from individual species to whole genera.</title>
        <authorList>
            <person name="Goeker M."/>
        </authorList>
    </citation>
    <scope>NUCLEOTIDE SEQUENCE [LARGE SCALE GENOMIC DNA]</scope>
    <source>
        <strain evidence="6 7">ATCC BAA-2084</strain>
    </source>
</reference>
<evidence type="ECO:0000313" key="6">
    <source>
        <dbReference type="EMBL" id="TWJ06738.1"/>
    </source>
</evidence>
<dbReference type="STRING" id="476157.GCA_001663155_00950"/>
<comment type="caution">
    <text evidence="6">The sequence shown here is derived from an EMBL/GenBank/DDBJ whole genome shotgun (WGS) entry which is preliminary data.</text>
</comment>
<evidence type="ECO:0000259" key="5">
    <source>
        <dbReference type="Pfam" id="PF19278"/>
    </source>
</evidence>